<accession>A0A931CI05</accession>
<dbReference type="Gene3D" id="6.10.140.530">
    <property type="match status" value="1"/>
</dbReference>
<sequence length="157" mass="17613">MLDEKKTIELVASFYAEHGRWPSAASSSSYECGAGIWLNQQRVADCAGTMDPFRTSFLDHHLPGWRSSPEDIWQERAREASDFVLAYGRLPDMGAEAKGEKLIAIWLNSQRALEHSGSLPLVRRAWLKAHCPGWLEASPDRPVGRAIPMFALKRHPS</sequence>
<proteinExistence type="predicted"/>
<protein>
    <submittedName>
        <fullName evidence="1">Uncharacterized protein</fullName>
    </submittedName>
</protein>
<reference evidence="1 2" key="1">
    <citation type="submission" date="2020-11" db="EMBL/GenBank/DDBJ databases">
        <title>Arthrobacter antarcticus sp. nov., isolated from Antarctic Soil.</title>
        <authorList>
            <person name="Li J."/>
        </authorList>
    </citation>
    <scope>NUCLEOTIDE SEQUENCE [LARGE SCALE GENOMIC DNA]</scope>
    <source>
        <strain evidence="1 2">Z1-20</strain>
    </source>
</reference>
<organism evidence="1 2">
    <name type="scientific">Arthrobacter terrae</name>
    <dbReference type="NCBI Taxonomy" id="2935737"/>
    <lineage>
        <taxon>Bacteria</taxon>
        <taxon>Bacillati</taxon>
        <taxon>Actinomycetota</taxon>
        <taxon>Actinomycetes</taxon>
        <taxon>Micrococcales</taxon>
        <taxon>Micrococcaceae</taxon>
        <taxon>Arthrobacter</taxon>
    </lineage>
</organism>
<dbReference type="Proteomes" id="UP000655366">
    <property type="component" value="Unassembled WGS sequence"/>
</dbReference>
<dbReference type="EMBL" id="JADNYM010000005">
    <property type="protein sequence ID" value="MBG0738693.1"/>
    <property type="molecule type" value="Genomic_DNA"/>
</dbReference>
<dbReference type="RefSeq" id="WP_196395784.1">
    <property type="nucleotide sequence ID" value="NZ_JADNYM010000005.1"/>
</dbReference>
<dbReference type="AlphaFoldDB" id="A0A931CI05"/>
<evidence type="ECO:0000313" key="1">
    <source>
        <dbReference type="EMBL" id="MBG0738693.1"/>
    </source>
</evidence>
<comment type="caution">
    <text evidence="1">The sequence shown here is derived from an EMBL/GenBank/DDBJ whole genome shotgun (WGS) entry which is preliminary data.</text>
</comment>
<gene>
    <name evidence="1" type="ORF">IV500_04560</name>
</gene>
<evidence type="ECO:0000313" key="2">
    <source>
        <dbReference type="Proteomes" id="UP000655366"/>
    </source>
</evidence>
<keyword evidence="2" id="KW-1185">Reference proteome</keyword>
<name>A0A931CI05_9MICC</name>